<evidence type="ECO:0000313" key="2">
    <source>
        <dbReference type="EMBL" id="GGH68543.1"/>
    </source>
</evidence>
<gene>
    <name evidence="2" type="ORF">GCM10007362_02670</name>
</gene>
<keyword evidence="3" id="KW-1185">Reference proteome</keyword>
<organism evidence="2 3">
    <name type="scientific">Saccharibacillus endophyticus</name>
    <dbReference type="NCBI Taxonomy" id="2060666"/>
    <lineage>
        <taxon>Bacteria</taxon>
        <taxon>Bacillati</taxon>
        <taxon>Bacillota</taxon>
        <taxon>Bacilli</taxon>
        <taxon>Bacillales</taxon>
        <taxon>Paenibacillaceae</taxon>
        <taxon>Saccharibacillus</taxon>
    </lineage>
</organism>
<evidence type="ECO:0000313" key="3">
    <source>
        <dbReference type="Proteomes" id="UP000605427"/>
    </source>
</evidence>
<evidence type="ECO:0000256" key="1">
    <source>
        <dbReference type="SAM" id="Phobius"/>
    </source>
</evidence>
<reference evidence="3" key="1">
    <citation type="journal article" date="2019" name="Int. J. Syst. Evol. Microbiol.">
        <title>The Global Catalogue of Microorganisms (GCM) 10K type strain sequencing project: providing services to taxonomists for standard genome sequencing and annotation.</title>
        <authorList>
            <consortium name="The Broad Institute Genomics Platform"/>
            <consortium name="The Broad Institute Genome Sequencing Center for Infectious Disease"/>
            <person name="Wu L."/>
            <person name="Ma J."/>
        </authorList>
    </citation>
    <scope>NUCLEOTIDE SEQUENCE [LARGE SCALE GENOMIC DNA]</scope>
    <source>
        <strain evidence="3">CCM 8702</strain>
    </source>
</reference>
<sequence length="160" mass="18382">MRNQAKLLMSLGMGEIAAGIILVWAFFMLGTYWDLGTAGVSGLSFLVFLLMQGGTYWLIRYRSLKKNTVVDQKIIVLFASFRKINRLLGVVTLIVIVCFFKNSADLIFGTLLYLFALLEYVNYYEFRLSYGVSGFNVFELRRHGLKRSSLNRLLRNRRGL</sequence>
<protein>
    <recommendedName>
        <fullName evidence="4">ATP synthase subunit I</fullName>
    </recommendedName>
</protein>
<keyword evidence="1" id="KW-1133">Transmembrane helix</keyword>
<dbReference type="Proteomes" id="UP000605427">
    <property type="component" value="Unassembled WGS sequence"/>
</dbReference>
<feature type="transmembrane region" description="Helical" evidence="1">
    <location>
        <begin position="35"/>
        <end position="59"/>
    </location>
</feature>
<dbReference type="RefSeq" id="WP_172237966.1">
    <property type="nucleotide sequence ID" value="NZ_BMDD01000001.1"/>
</dbReference>
<name>A0ABQ1ZL45_9BACL</name>
<comment type="caution">
    <text evidence="2">The sequence shown here is derived from an EMBL/GenBank/DDBJ whole genome shotgun (WGS) entry which is preliminary data.</text>
</comment>
<accession>A0ABQ1ZL45</accession>
<proteinExistence type="predicted"/>
<keyword evidence="1" id="KW-0812">Transmembrane</keyword>
<keyword evidence="1" id="KW-0472">Membrane</keyword>
<dbReference type="EMBL" id="BMDD01000001">
    <property type="protein sequence ID" value="GGH68543.1"/>
    <property type="molecule type" value="Genomic_DNA"/>
</dbReference>
<feature type="transmembrane region" description="Helical" evidence="1">
    <location>
        <begin position="7"/>
        <end position="29"/>
    </location>
</feature>
<evidence type="ECO:0008006" key="4">
    <source>
        <dbReference type="Google" id="ProtNLM"/>
    </source>
</evidence>